<dbReference type="Gene3D" id="2.170.210.10">
    <property type="entry name" value="DNA double-strand break repair and VJ recombination XRCC4, N-terminal"/>
    <property type="match status" value="1"/>
</dbReference>
<reference evidence="11" key="1">
    <citation type="submission" date="2019-10" db="EMBL/GenBank/DDBJ databases">
        <title>Short sand fly seasons in Tbilisi, Georgia, hinder development of host immunity to saliva of the visceral leishmaniasis vector Phlebotomus kandelakii.</title>
        <authorList>
            <person name="Oliveira F."/>
            <person name="Giorgobiani E."/>
            <person name="Guimaraes-Costa A.B."/>
            <person name="Abdeladhim M."/>
            <person name="Oristian J."/>
            <person name="Tskhvaradze L."/>
            <person name="Tsertsvadze N."/>
            <person name="Zakalashvili M."/>
            <person name="Valenzuela J.G."/>
            <person name="Kamhawi S."/>
        </authorList>
    </citation>
    <scope>NUCLEOTIDE SEQUENCE</scope>
    <source>
        <strain evidence="11">Wild-capture in Tbilisi</strain>
        <tissue evidence="11">Salivary glands</tissue>
    </source>
</reference>
<feature type="compositionally biased region" description="Polar residues" evidence="9">
    <location>
        <begin position="192"/>
        <end position="205"/>
    </location>
</feature>
<proteinExistence type="inferred from homology"/>
<dbReference type="PANTHER" id="PTHR32235">
    <property type="entry name" value="NON-HOMOLOGOUS END-JOINING FACTOR 1"/>
    <property type="match status" value="1"/>
</dbReference>
<feature type="region of interest" description="Disordered" evidence="9">
    <location>
        <begin position="184"/>
        <end position="265"/>
    </location>
</feature>
<keyword evidence="3" id="KW-0238">DNA-binding</keyword>
<keyword evidence="4" id="KW-0234">DNA repair</keyword>
<keyword evidence="8" id="KW-0175">Coiled coil</keyword>
<dbReference type="Gene3D" id="1.10.287.450">
    <property type="entry name" value="Helix hairpin bin"/>
    <property type="match status" value="1"/>
</dbReference>
<dbReference type="InterPro" id="IPR052287">
    <property type="entry name" value="NHEJ_factor"/>
</dbReference>
<feature type="compositionally biased region" description="Basic and acidic residues" evidence="9">
    <location>
        <begin position="238"/>
        <end position="252"/>
    </location>
</feature>
<sequence>MIKYIVEEEFLTCLMCDIVSMKSETVSRTELFQRAKQMNKNLQLEDDKILDLITESKASEYKLEELKLNVKYYISGYPYRFTWNLSQSSTEEFMKFFTAPLLCSLKSYHETNEELKDLLKKKDEEIAGYKLSGAVLVRKHLETAPFDPQSFAKEQDFSFVENQSVTGIYNLCGVSRVPESLKANETSRKVTKSNSAQTSQNSTKISPRRSRMMQNLKRQQHDDKLLYDDGGSSQETQEIPRNDTEMEGKADTPEVNPKSRKRLNL</sequence>
<evidence type="ECO:0000256" key="7">
    <source>
        <dbReference type="ARBA" id="ARBA00044529"/>
    </source>
</evidence>
<dbReference type="PANTHER" id="PTHR32235:SF1">
    <property type="entry name" value="NON-HOMOLOGOUS END-JOINING FACTOR 1"/>
    <property type="match status" value="1"/>
</dbReference>
<organism evidence="11">
    <name type="scientific">Phlebotomus kandelakii</name>
    <dbReference type="NCBI Taxonomy" id="1109342"/>
    <lineage>
        <taxon>Eukaryota</taxon>
        <taxon>Metazoa</taxon>
        <taxon>Ecdysozoa</taxon>
        <taxon>Arthropoda</taxon>
        <taxon>Hexapoda</taxon>
        <taxon>Insecta</taxon>
        <taxon>Pterygota</taxon>
        <taxon>Neoptera</taxon>
        <taxon>Endopterygota</taxon>
        <taxon>Diptera</taxon>
        <taxon>Nematocera</taxon>
        <taxon>Psychodoidea</taxon>
        <taxon>Psychodidae</taxon>
        <taxon>Phlebotomus</taxon>
        <taxon>Larroussius</taxon>
    </lineage>
</organism>
<evidence type="ECO:0000256" key="6">
    <source>
        <dbReference type="ARBA" id="ARBA00025747"/>
    </source>
</evidence>
<feature type="coiled-coil region" evidence="8">
    <location>
        <begin position="105"/>
        <end position="132"/>
    </location>
</feature>
<evidence type="ECO:0000256" key="5">
    <source>
        <dbReference type="ARBA" id="ARBA00023242"/>
    </source>
</evidence>
<dbReference type="CDD" id="cd22285">
    <property type="entry name" value="HD_XLF_N"/>
    <property type="match status" value="1"/>
</dbReference>
<dbReference type="EMBL" id="GIFK01003785">
    <property type="protein sequence ID" value="NBJ61488.1"/>
    <property type="molecule type" value="Transcribed_RNA"/>
</dbReference>
<dbReference type="GO" id="GO:0032807">
    <property type="term" value="C:DNA ligase IV complex"/>
    <property type="evidence" value="ECO:0007669"/>
    <property type="project" value="TreeGrafter"/>
</dbReference>
<keyword evidence="2" id="KW-0227">DNA damage</keyword>
<feature type="domain" description="XLF-like N-terminal" evidence="10">
    <location>
        <begin position="1"/>
        <end position="86"/>
    </location>
</feature>
<evidence type="ECO:0000313" key="11">
    <source>
        <dbReference type="EMBL" id="NBJ61488.1"/>
    </source>
</evidence>
<keyword evidence="5" id="KW-0539">Nucleus</keyword>
<evidence type="ECO:0000256" key="4">
    <source>
        <dbReference type="ARBA" id="ARBA00023204"/>
    </source>
</evidence>
<evidence type="ECO:0000256" key="8">
    <source>
        <dbReference type="SAM" id="Coils"/>
    </source>
</evidence>
<accession>A0A6B2EHS3</accession>
<evidence type="ECO:0000256" key="9">
    <source>
        <dbReference type="SAM" id="MobiDB-lite"/>
    </source>
</evidence>
<evidence type="ECO:0000256" key="3">
    <source>
        <dbReference type="ARBA" id="ARBA00023125"/>
    </source>
</evidence>
<comment type="subcellular location">
    <subcellularLocation>
        <location evidence="1">Nucleus</location>
    </subcellularLocation>
</comment>
<evidence type="ECO:0000259" key="10">
    <source>
        <dbReference type="Pfam" id="PF09302"/>
    </source>
</evidence>
<evidence type="ECO:0000256" key="2">
    <source>
        <dbReference type="ARBA" id="ARBA00022763"/>
    </source>
</evidence>
<evidence type="ECO:0000256" key="1">
    <source>
        <dbReference type="ARBA" id="ARBA00004123"/>
    </source>
</evidence>
<dbReference type="InterPro" id="IPR015381">
    <property type="entry name" value="XLF-like_N"/>
</dbReference>
<dbReference type="GO" id="GO:0045027">
    <property type="term" value="F:DNA end binding"/>
    <property type="evidence" value="ECO:0007669"/>
    <property type="project" value="TreeGrafter"/>
</dbReference>
<dbReference type="AlphaFoldDB" id="A0A6B2EHS3"/>
<dbReference type="Pfam" id="PF09302">
    <property type="entry name" value="XLF"/>
    <property type="match status" value="1"/>
</dbReference>
<dbReference type="GO" id="GO:0006303">
    <property type="term" value="P:double-strand break repair via nonhomologous end joining"/>
    <property type="evidence" value="ECO:0007669"/>
    <property type="project" value="UniProtKB-ARBA"/>
</dbReference>
<comment type="similarity">
    <text evidence="6">Belongs to the XRCC4-XLF family. XLF subfamily.</text>
</comment>
<name>A0A6B2EHS3_9DIPT</name>
<protein>
    <recommendedName>
        <fullName evidence="7">Non-homologous end-joining factor 1</fullName>
    </recommendedName>
</protein>
<dbReference type="InterPro" id="IPR038051">
    <property type="entry name" value="XRCC4-like_N_sf"/>
</dbReference>